<evidence type="ECO:0000313" key="4">
    <source>
        <dbReference type="EMBL" id="WCT73018.1"/>
    </source>
</evidence>
<evidence type="ECO:0000313" key="5">
    <source>
        <dbReference type="Proteomes" id="UP001220395"/>
    </source>
</evidence>
<dbReference type="Gene3D" id="3.40.50.150">
    <property type="entry name" value="Vaccinia Virus protein VP39"/>
    <property type="match status" value="1"/>
</dbReference>
<reference evidence="4 5" key="1">
    <citation type="submission" date="2023-02" db="EMBL/GenBank/DDBJ databases">
        <title>Genome sequence of Sphingomonas naphthae.</title>
        <authorList>
            <person name="Kim S."/>
            <person name="Heo J."/>
            <person name="Kwon S.-W."/>
        </authorList>
    </citation>
    <scope>NUCLEOTIDE SEQUENCE [LARGE SCALE GENOMIC DNA]</scope>
    <source>
        <strain evidence="4 5">KACC 18716</strain>
    </source>
</reference>
<dbReference type="RefSeq" id="WP_273686992.1">
    <property type="nucleotide sequence ID" value="NZ_CP117411.1"/>
</dbReference>
<dbReference type="InterPro" id="IPR029063">
    <property type="entry name" value="SAM-dependent_MTases_sf"/>
</dbReference>
<evidence type="ECO:0000256" key="1">
    <source>
        <dbReference type="ARBA" id="ARBA00005369"/>
    </source>
</evidence>
<keyword evidence="5" id="KW-1185">Reference proteome</keyword>
<name>A0ABY7TJ06_9SPHN</name>
<gene>
    <name evidence="4" type="ORF">PQ455_15475</name>
</gene>
<dbReference type="PANTHER" id="PTHR11579">
    <property type="entry name" value="PROTEIN-L-ISOASPARTATE O-METHYLTRANSFERASE"/>
    <property type="match status" value="1"/>
</dbReference>
<dbReference type="PANTHER" id="PTHR11579:SF18">
    <property type="entry name" value="PROTEIN-L-ISOASPARTATE O-METHYLTRANSFERASE"/>
    <property type="match status" value="1"/>
</dbReference>
<evidence type="ECO:0000256" key="3">
    <source>
        <dbReference type="ARBA" id="ARBA00030757"/>
    </source>
</evidence>
<proteinExistence type="inferred from homology"/>
<dbReference type="Proteomes" id="UP001220395">
    <property type="component" value="Chromosome"/>
</dbReference>
<dbReference type="InterPro" id="IPR000682">
    <property type="entry name" value="PCMT"/>
</dbReference>
<dbReference type="Pfam" id="PF01135">
    <property type="entry name" value="PCMT"/>
    <property type="match status" value="1"/>
</dbReference>
<accession>A0ABY7TJ06</accession>
<dbReference type="EMBL" id="CP117411">
    <property type="protein sequence ID" value="WCT73018.1"/>
    <property type="molecule type" value="Genomic_DNA"/>
</dbReference>
<dbReference type="SUPFAM" id="SSF53335">
    <property type="entry name" value="S-adenosyl-L-methionine-dependent methyltransferases"/>
    <property type="match status" value="1"/>
</dbReference>
<comment type="similarity">
    <text evidence="1">Belongs to the methyltransferase superfamily. L-isoaspartyl/D-aspartyl protein methyltransferase family.</text>
</comment>
<sequence length="216" mass="22104">MTDQNFETMRRAMVSNQLRTTAVNDPRVVDAMGAVAREKHVPADKLAIAYVDIALPLGNGRALNPPMVTGRLLTEARVRKGERVLVVGSATGYAAAILAELGAQVTALEEDAGLTALAAAADLAASVATVEGPLAEGWAAAGPYDLILIDGAVEAVPPALIAQLADGGRIATGLVDGGVTRLAIGRKEGAGFGLLPFADAEVVRLPGFAAPPGFRF</sequence>
<protein>
    <recommendedName>
        <fullName evidence="2">Protein-L-isoaspartate O-methyltransferase</fullName>
    </recommendedName>
    <alternativeName>
        <fullName evidence="3">Protein L-isoaspartyl methyltransferase</fullName>
    </alternativeName>
</protein>
<evidence type="ECO:0000256" key="2">
    <source>
        <dbReference type="ARBA" id="ARBA00013346"/>
    </source>
</evidence>
<organism evidence="4 5">
    <name type="scientific">Sphingomonas naphthae</name>
    <dbReference type="NCBI Taxonomy" id="1813468"/>
    <lineage>
        <taxon>Bacteria</taxon>
        <taxon>Pseudomonadati</taxon>
        <taxon>Pseudomonadota</taxon>
        <taxon>Alphaproteobacteria</taxon>
        <taxon>Sphingomonadales</taxon>
        <taxon>Sphingomonadaceae</taxon>
        <taxon>Sphingomonas</taxon>
    </lineage>
</organism>